<feature type="coiled-coil region" evidence="8">
    <location>
        <begin position="2691"/>
        <end position="2774"/>
    </location>
</feature>
<evidence type="ECO:0000259" key="10">
    <source>
        <dbReference type="PROSITE" id="PS50067"/>
    </source>
</evidence>
<evidence type="ECO:0000256" key="8">
    <source>
        <dbReference type="SAM" id="Coils"/>
    </source>
</evidence>
<feature type="coiled-coil region" evidence="8">
    <location>
        <begin position="2418"/>
        <end position="2569"/>
    </location>
</feature>
<evidence type="ECO:0000256" key="6">
    <source>
        <dbReference type="ARBA" id="ARBA00034488"/>
    </source>
</evidence>
<evidence type="ECO:0000256" key="4">
    <source>
        <dbReference type="ARBA" id="ARBA00023054"/>
    </source>
</evidence>
<proteinExistence type="inferred from homology"/>
<feature type="coiled-coil region" evidence="8">
    <location>
        <begin position="926"/>
        <end position="1009"/>
    </location>
</feature>
<feature type="region of interest" description="Disordered" evidence="9">
    <location>
        <begin position="2570"/>
        <end position="2595"/>
    </location>
</feature>
<feature type="region of interest" description="Disordered" evidence="9">
    <location>
        <begin position="1"/>
        <end position="95"/>
    </location>
</feature>
<accession>A0AAD4J2E6</accession>
<evidence type="ECO:0000313" key="12">
    <source>
        <dbReference type="Proteomes" id="UP001190926"/>
    </source>
</evidence>
<dbReference type="Pfam" id="PF00225">
    <property type="entry name" value="Kinesin"/>
    <property type="match status" value="1"/>
</dbReference>
<keyword evidence="12" id="KW-1185">Reference proteome</keyword>
<feature type="coiled-coil region" evidence="8">
    <location>
        <begin position="661"/>
        <end position="688"/>
    </location>
</feature>
<dbReference type="GO" id="GO:0005524">
    <property type="term" value="F:ATP binding"/>
    <property type="evidence" value="ECO:0007669"/>
    <property type="project" value="UniProtKB-UniRule"/>
</dbReference>
<dbReference type="PROSITE" id="PS00411">
    <property type="entry name" value="KINESIN_MOTOR_1"/>
    <property type="match status" value="1"/>
</dbReference>
<dbReference type="InterPro" id="IPR036961">
    <property type="entry name" value="Kinesin_motor_dom_sf"/>
</dbReference>
<feature type="region of interest" description="Disordered" evidence="9">
    <location>
        <begin position="146"/>
        <end position="172"/>
    </location>
</feature>
<feature type="compositionally biased region" description="Polar residues" evidence="9">
    <location>
        <begin position="146"/>
        <end position="160"/>
    </location>
</feature>
<feature type="compositionally biased region" description="Polar residues" evidence="9">
    <location>
        <begin position="25"/>
        <end position="40"/>
    </location>
</feature>
<dbReference type="GO" id="GO:0008017">
    <property type="term" value="F:microtubule binding"/>
    <property type="evidence" value="ECO:0007669"/>
    <property type="project" value="InterPro"/>
</dbReference>
<evidence type="ECO:0000256" key="1">
    <source>
        <dbReference type="ARBA" id="ARBA00022701"/>
    </source>
</evidence>
<evidence type="ECO:0000256" key="2">
    <source>
        <dbReference type="ARBA" id="ARBA00022741"/>
    </source>
</evidence>
<dbReference type="InterPro" id="IPR019821">
    <property type="entry name" value="Kinesin_motor_CS"/>
</dbReference>
<dbReference type="GO" id="GO:0005874">
    <property type="term" value="C:microtubule"/>
    <property type="evidence" value="ECO:0007669"/>
    <property type="project" value="UniProtKB-KW"/>
</dbReference>
<keyword evidence="3 7" id="KW-0067">ATP-binding</keyword>
<dbReference type="PRINTS" id="PR00380">
    <property type="entry name" value="KINESINHEAVY"/>
</dbReference>
<dbReference type="PROSITE" id="PS50067">
    <property type="entry name" value="KINESIN_MOTOR_2"/>
    <property type="match status" value="1"/>
</dbReference>
<protein>
    <recommendedName>
        <fullName evidence="10">Kinesin motor domain-containing protein</fullName>
    </recommendedName>
</protein>
<sequence>MLRDFKFLRRNPAKNTNAEEVENVPPNSRDSLNPQISTEPSRPPFNAIMEPPRIPKMIPDQEISRPNRVDRTPTKPKPKYSDSSLPLRTPEKQGLMSRNRFNWAQKGENPSSNGVVELKEEGRVASNVNTPGSTRAGGRATLSYSECNSLQSTPTKSVSKPPNPGFSVPSGSRTVSNMGARMANYAALSKGIPSSCNTSTVVNTVEVPYFELKEDPSFWMEHNVQVLIRIRPLNSMEKNSFGFSRCLKQESAQSITWIGQPETRFMFDHVACEGIDQEMLFRMVGLPMVENCLSGYNSCMFAYGQTGSGKTYTMLGDIDDLEVKPSSNRGMTPRIFEFLFARIRAEEESRRDEQLKYNCKCSFLEIYNEQITDLLDPSSSNLMLREDMKKGVYVENLSEFEVHTVGDILQLLTQGSSNRKVAATNMNRESSRSHCVFTCVIESKWEKDSSTNFRFARLNLVDLAGSERQKSSGAEGERLKEAANINKSLSTLGHVIMVLVDVAHGKPRHIPYRDSRLTFLLQDSLGGNSKTMIIANVSPSICSAAETLNTLKFAQRAKLIQNNAIINEDSSGDVVLLKHQIQLLKEELSALKRERINRSLSFSPAIDLDTRNKDDHEFFGGPIAQEHTGNMIGKESEGVLRVSCKQLKSLETTLAGSLRREKMAETSVTQLEAEIELLNRLVSQREEDTRCTKMMLKFREDKIQRMESLLGGLMSADDYLREENNALSEEIQLLRSRVDKNPEVTRFAAENIRLLDQVRRFQDFYGEGERDMLMKEVSELRNQLMFFLDGNLKKSNHLEVKDSNYSNGNGLLNEELQRTLSELEESKIKLNRCLEENAKLRRDLEELHASSNDDITYSQEHDCSAEVIKESIVEVPFSTDQATASTRREKEGTTCRNLRKSAENIMDLQLELDILKIILQEERSYHSEREEMAKSLNQELQLAKEMATSVTKEHGKVQEELKTVKLVVEALESEQIQSINEIEDLRSTNVRFEEMLKKKELEISSLKNQASCQEFKDLSVYKSSEIEDSPLEVKLKKMHDSLEKAKRLNELYQNDLSFQASHEKEMEEVRMQVEGETAEVIVCLQEELSGLQQEVHKSKMKEMETSGRFAQLQTEMKIMEENLRLRSEDNAKFSEMLEDKEKQLRILNGEWDLIASEIEGILSDGNEALKDASDQTDVISSLFCHKRSWISEQFGRMKQCIFEKELLIDGLNQCLKDAVDRKDDVERMLRSLRGAALVMTETHQQECSKKDNEILFLTSDLINKTSTIAELQSLIKHGEDQLKTSSSCATAALVIVNRLWELNSDYHNDLLDKDLQVRELKEIITKKDTDLHNQASVIDEIDGQTCSLLNKLAASEEYCAKLSLELSEEQKFRKALEVKLEKLEENKISEAREQLQDLRSGVSSLKLCMNEYEKQSGYPQKVKASEMSANNECESWTGIGTVPYIKDVGSCDNNALKCFTSAAIAKECNINDNNLESDITLQSAIGREATVILLKKEIECALQSLQELQSQMDKMQSEKEEIWASEKCSRKSIESTINQIVVLRDALDNFEGVFELQVSAINGKIRRMEEAVQESLDSWFQQRELLEAELDDAKVVAAQKTIEASCILNKFEEVQDTVKEADIMINELMIANEALKLNAHDTKVKENELKSERIKLMNEVQSLKLSNNLKDRNFGELEKKYDTDFVIMKRMILELEEVISEVQTTSTEEWMSVASDLLSMKCQIHESIESIRKLLEEVWSEIIAKDCAVSVLHLCHMGILLETANGLNAENGILQYGLCESNSIISELQEHNVRSRRELEICRVLKGKLLADIKNGFDRISSKVDETGEVTLKLTSFKKKIQDLQYQEEVMLQRSNDIGSELAILMKELDLSNKQALASILDQERLLREKDELFQYQEENFMLELLAKDFELFVLSAELKQISLLKTDTENTFVSTLEVLENFKKEIVFKSLDAASSELILHDEESRHGKLVEDLKMKKSAMEISCSHISELHQQIENLQNDICLLETESQRLQIELERKDEELGKISRLEEENESLWLHLNNCKAEYQVLHKELEDKKAEFEASARSTHNVDIENHKLRDNVSVLENSIAQLEEDLSLQRMENKNLEFSQSAVQEELSLRIQDLERQLGELDALKEEKRCLRNELSLKETNESEYLNTMSLTSLKNIDLAETVDKVSCDMLNVIEEKFNEVDDMFQKIDNEMERGNKFLDQFQYVENLATQLDSEIHSLHTELLRKDDILKGLLFDMSLLQESASNSQDQKDEKDELIASLRALETDFELRSLELETAASEHQILEAQLQEKVAKISALELDLTIENQRINSLSQENAELSAASQDAFDSRNSMEKELMEARITIESLESEVAEMEMVLAKMNKTTESLKTNLDTVTGKRDELEGKVLTLTKDLEMARALAEENEGIAIEAQEIAELQKGNAEEREEEVKLLERSIEELECTINVLEQKVDIVKGDAERQRLQREELELELLAVKEQMQKVKGNDSDVKRCLDEKEKNLQEALRRVQLLEKETAARDAEISQCKAHISELNLHAEAQASEYKQKFKALEAMVEQVKYEVSAPHSTNSSSNKMERNPSKPRGSGSPFKCIGLGLVQQIKSERDEELTAGRQRIEELEGLAASRQKEIFMLKARLAATESMTHDVIRDLLGVKLNMKNYANLVDNQQLQSLIEVTQHHNVETEVKEQEVVSLKQQINEFLKERNGWLEEIERKQSELMAALVALEKLRQQDQLLATENEMLKAENASHKQRVMELEIEAKKLSGQQNIQQRIHHHAKIKDENNSLRCLNEELSLKLRKTEAILSRVKEELAQFRVANGKSAYINFDEEQLLHKKLKENEEERLQLAQKLLGLCTSVLRAAGITRPTSELSVSVAEEALEQLKNRVVCLEMELEDVKLKIRISDERIRLSELVPQTSSTAAGSTRADENCVERKRATQTPFLSAFDR</sequence>
<reference evidence="11 12" key="1">
    <citation type="journal article" date="2021" name="Nat. Commun.">
        <title>Incipient diploidization of the medicinal plant Perilla within 10,000 years.</title>
        <authorList>
            <person name="Zhang Y."/>
            <person name="Shen Q."/>
            <person name="Leng L."/>
            <person name="Zhang D."/>
            <person name="Chen S."/>
            <person name="Shi Y."/>
            <person name="Ning Z."/>
            <person name="Chen S."/>
        </authorList>
    </citation>
    <scope>NUCLEOTIDE SEQUENCE [LARGE SCALE GENOMIC DNA]</scope>
    <source>
        <strain evidence="12">cv. PC099</strain>
    </source>
</reference>
<feature type="coiled-coil region" evidence="8">
    <location>
        <begin position="1491"/>
        <end position="1518"/>
    </location>
</feature>
<dbReference type="SUPFAM" id="SSF52540">
    <property type="entry name" value="P-loop containing nucleoside triphosphate hydrolases"/>
    <property type="match status" value="1"/>
</dbReference>
<evidence type="ECO:0000256" key="5">
    <source>
        <dbReference type="ARBA" id="ARBA00023175"/>
    </source>
</evidence>
<dbReference type="GO" id="GO:0007018">
    <property type="term" value="P:microtubule-based movement"/>
    <property type="evidence" value="ECO:0007669"/>
    <property type="project" value="InterPro"/>
</dbReference>
<name>A0AAD4J2E6_PERFH</name>
<dbReference type="PANTHER" id="PTHR37739">
    <property type="entry name" value="KINESIN-LIKE PROTEIN KIN-12D"/>
    <property type="match status" value="1"/>
</dbReference>
<feature type="coiled-coil region" evidence="8">
    <location>
        <begin position="1035"/>
        <end position="1101"/>
    </location>
</feature>
<dbReference type="EMBL" id="SDAM02000167">
    <property type="protein sequence ID" value="KAH6825928.1"/>
    <property type="molecule type" value="Genomic_DNA"/>
</dbReference>
<comment type="similarity">
    <text evidence="6">Belongs to the TRAFAC class myosin-kinesin ATPase superfamily. Kinesin family. KIN-12 subfamily.</text>
</comment>
<dbReference type="Gene3D" id="3.40.850.10">
    <property type="entry name" value="Kinesin motor domain"/>
    <property type="match status" value="1"/>
</dbReference>
<feature type="domain" description="Kinesin motor" evidence="10">
    <location>
        <begin position="223"/>
        <end position="560"/>
    </location>
</feature>
<dbReference type="PANTHER" id="PTHR37739:SF8">
    <property type="entry name" value="KINESIN-LIKE PROTEIN KIN-12D"/>
    <property type="match status" value="1"/>
</dbReference>
<dbReference type="FunFam" id="3.40.850.10:FF:000033">
    <property type="entry name" value="Kinesin-like protein KIN-12E"/>
    <property type="match status" value="1"/>
</dbReference>
<feature type="coiled-coil region" evidence="8">
    <location>
        <begin position="1366"/>
        <end position="1401"/>
    </location>
</feature>
<evidence type="ECO:0000256" key="7">
    <source>
        <dbReference type="PROSITE-ProRule" id="PRU00283"/>
    </source>
</evidence>
<dbReference type="Proteomes" id="UP001190926">
    <property type="component" value="Unassembled WGS sequence"/>
</dbReference>
<organism evidence="11 12">
    <name type="scientific">Perilla frutescens var. hirtella</name>
    <name type="common">Perilla citriodora</name>
    <name type="synonym">Perilla setoyensis</name>
    <dbReference type="NCBI Taxonomy" id="608512"/>
    <lineage>
        <taxon>Eukaryota</taxon>
        <taxon>Viridiplantae</taxon>
        <taxon>Streptophyta</taxon>
        <taxon>Embryophyta</taxon>
        <taxon>Tracheophyta</taxon>
        <taxon>Spermatophyta</taxon>
        <taxon>Magnoliopsida</taxon>
        <taxon>eudicotyledons</taxon>
        <taxon>Gunneridae</taxon>
        <taxon>Pentapetalae</taxon>
        <taxon>asterids</taxon>
        <taxon>lamiids</taxon>
        <taxon>Lamiales</taxon>
        <taxon>Lamiaceae</taxon>
        <taxon>Nepetoideae</taxon>
        <taxon>Elsholtzieae</taxon>
        <taxon>Perilla</taxon>
    </lineage>
</organism>
<evidence type="ECO:0000313" key="11">
    <source>
        <dbReference type="EMBL" id="KAH6825928.1"/>
    </source>
</evidence>
<dbReference type="InterPro" id="IPR027417">
    <property type="entry name" value="P-loop_NTPase"/>
</dbReference>
<keyword evidence="1" id="KW-0493">Microtubule</keyword>
<feature type="coiled-coil region" evidence="8">
    <location>
        <begin position="2880"/>
        <end position="2907"/>
    </location>
</feature>
<feature type="compositionally biased region" description="Basic and acidic residues" evidence="9">
    <location>
        <begin position="62"/>
        <end position="73"/>
    </location>
</feature>
<dbReference type="GO" id="GO:0003777">
    <property type="term" value="F:microtubule motor activity"/>
    <property type="evidence" value="ECO:0007669"/>
    <property type="project" value="InterPro"/>
</dbReference>
<evidence type="ECO:0000256" key="3">
    <source>
        <dbReference type="ARBA" id="ARBA00022840"/>
    </source>
</evidence>
<keyword evidence="5 7" id="KW-0505">Motor protein</keyword>
<dbReference type="InterPro" id="IPR001752">
    <property type="entry name" value="Kinesin_motor_dom"/>
</dbReference>
<gene>
    <name evidence="11" type="ORF">C2S53_001365</name>
</gene>
<feature type="coiled-coil region" evidence="8">
    <location>
        <begin position="2013"/>
        <end position="2152"/>
    </location>
</feature>
<comment type="caution">
    <text evidence="11">The sequence shown here is derived from an EMBL/GenBank/DDBJ whole genome shotgun (WGS) entry which is preliminary data.</text>
</comment>
<evidence type="ECO:0000256" key="9">
    <source>
        <dbReference type="SAM" id="MobiDB-lite"/>
    </source>
</evidence>
<feature type="binding site" evidence="7">
    <location>
        <begin position="304"/>
        <end position="311"/>
    </location>
    <ligand>
        <name>ATP</name>
        <dbReference type="ChEBI" id="CHEBI:30616"/>
    </ligand>
</feature>
<keyword evidence="4 8" id="KW-0175">Coiled coil</keyword>
<feature type="coiled-coil region" evidence="8">
    <location>
        <begin position="2258"/>
        <end position="2376"/>
    </location>
</feature>
<dbReference type="InterPro" id="IPR044986">
    <property type="entry name" value="KIF15/KIN-12"/>
</dbReference>
<dbReference type="SMART" id="SM00129">
    <property type="entry name" value="KISc"/>
    <property type="match status" value="1"/>
</dbReference>
<feature type="coiled-coil region" evidence="8">
    <location>
        <begin position="813"/>
        <end position="850"/>
    </location>
</feature>
<keyword evidence="2 7" id="KW-0547">Nucleotide-binding</keyword>